<sequence>MNRSSRVLRPFYKHNAPASGFLIAKTAAKKTARRRTHVPYPPTRTFPPGFQPSSPQQSISSQKAGIFPFKTPAHSASTPFYLCSEVSTEFPWLIQAPVAPPICQINYLDLFSPHLQVQSSAHHRSHCISEFDPSKQVEMVYSNHHPRHSHSIPKPSSIPTRSAVLHSANQNSSREPDPARAEANWVAFPPLPEAALHSFSSAVQFVSTTLKPLTEPSIAYPSGPLPNHLSRANNLLSSSSSRLNSLSASHGPASLNANGGLKRSRTTTTSTIPASMSRKRSKSDFGSTSYRPGSSQQLSHEINRNVISSGHTPGFGSSTSLTHLNAPRSTRHRSRTPDPHTPALLIRQKQRLSDVPNEVSARRNNSNSSPYPQYMSGAGRSSSSIRSSASVTSIGTLYPSRSRAHSQLNPITSESQEDVKQQGPVRKTYLGGVGVYLNNTPSDDENSQDEGDSPRGSSIRNSKAKPNLTINVDLCNDGSKSSKSSGNWYNRLLLSPLSSAGSSVYSFIVSSASPLVTPGDFEGLEDQVGPSEKELTASASDSKPGNAWKPSFRRHK</sequence>
<protein>
    <submittedName>
        <fullName evidence="2">Uncharacterized protein</fullName>
    </submittedName>
</protein>
<feature type="compositionally biased region" description="Low complexity" evidence="1">
    <location>
        <begin position="376"/>
        <end position="394"/>
    </location>
</feature>
<name>A0A0L0UQP3_9BASI</name>
<evidence type="ECO:0000256" key="1">
    <source>
        <dbReference type="SAM" id="MobiDB-lite"/>
    </source>
</evidence>
<feature type="compositionally biased region" description="Low complexity" evidence="1">
    <location>
        <begin position="241"/>
        <end position="250"/>
    </location>
</feature>
<feature type="compositionally biased region" description="Polar residues" evidence="1">
    <location>
        <begin position="284"/>
        <end position="323"/>
    </location>
</feature>
<feature type="compositionally biased region" description="Acidic residues" evidence="1">
    <location>
        <begin position="442"/>
        <end position="451"/>
    </location>
</feature>
<dbReference type="Proteomes" id="UP000054564">
    <property type="component" value="Unassembled WGS sequence"/>
</dbReference>
<keyword evidence="3" id="KW-1185">Reference proteome</keyword>
<evidence type="ECO:0000313" key="2">
    <source>
        <dbReference type="EMBL" id="KNE89412.1"/>
    </source>
</evidence>
<gene>
    <name evidence="2" type="ORF">PSTG_17136</name>
</gene>
<evidence type="ECO:0000313" key="3">
    <source>
        <dbReference type="Proteomes" id="UP000054564"/>
    </source>
</evidence>
<feature type="region of interest" description="Disordered" evidence="1">
    <location>
        <begin position="143"/>
        <end position="180"/>
    </location>
</feature>
<feature type="region of interest" description="Disordered" evidence="1">
    <location>
        <begin position="32"/>
        <end position="57"/>
    </location>
</feature>
<dbReference type="OrthoDB" id="2507065at2759"/>
<reference evidence="3" key="1">
    <citation type="submission" date="2014-03" db="EMBL/GenBank/DDBJ databases">
        <title>The Genome Sequence of Puccinia striiformis f. sp. tritici PST-78.</title>
        <authorList>
            <consortium name="The Broad Institute Genome Sequencing Platform"/>
            <person name="Cuomo C."/>
            <person name="Hulbert S."/>
            <person name="Chen X."/>
            <person name="Walker B."/>
            <person name="Young S.K."/>
            <person name="Zeng Q."/>
            <person name="Gargeya S."/>
            <person name="Fitzgerald M."/>
            <person name="Haas B."/>
            <person name="Abouelleil A."/>
            <person name="Alvarado L."/>
            <person name="Arachchi H.M."/>
            <person name="Berlin A.M."/>
            <person name="Chapman S.B."/>
            <person name="Goldberg J."/>
            <person name="Griggs A."/>
            <person name="Gujja S."/>
            <person name="Hansen M."/>
            <person name="Howarth C."/>
            <person name="Imamovic A."/>
            <person name="Larimer J."/>
            <person name="McCowan C."/>
            <person name="Montmayeur A."/>
            <person name="Murphy C."/>
            <person name="Neiman D."/>
            <person name="Pearson M."/>
            <person name="Priest M."/>
            <person name="Roberts A."/>
            <person name="Saif S."/>
            <person name="Shea T."/>
            <person name="Sisk P."/>
            <person name="Sykes S."/>
            <person name="Wortman J."/>
            <person name="Nusbaum C."/>
            <person name="Birren B."/>
        </authorList>
    </citation>
    <scope>NUCLEOTIDE SEQUENCE [LARGE SCALE GENOMIC DNA]</scope>
    <source>
        <strain evidence="3">race PST-78</strain>
    </source>
</reference>
<accession>A0A0L0UQP3</accession>
<comment type="caution">
    <text evidence="2">The sequence shown here is derived from an EMBL/GenBank/DDBJ whole genome shotgun (WGS) entry which is preliminary data.</text>
</comment>
<feature type="compositionally biased region" description="Polar residues" evidence="1">
    <location>
        <begin position="362"/>
        <end position="371"/>
    </location>
</feature>
<organism evidence="2 3">
    <name type="scientific">Puccinia striiformis f. sp. tritici PST-78</name>
    <dbReference type="NCBI Taxonomy" id="1165861"/>
    <lineage>
        <taxon>Eukaryota</taxon>
        <taxon>Fungi</taxon>
        <taxon>Dikarya</taxon>
        <taxon>Basidiomycota</taxon>
        <taxon>Pucciniomycotina</taxon>
        <taxon>Pucciniomycetes</taxon>
        <taxon>Pucciniales</taxon>
        <taxon>Pucciniaceae</taxon>
        <taxon>Puccinia</taxon>
    </lineage>
</organism>
<dbReference type="AlphaFoldDB" id="A0A0L0UQP3"/>
<feature type="region of interest" description="Disordered" evidence="1">
    <location>
        <begin position="515"/>
        <end position="556"/>
    </location>
</feature>
<feature type="compositionally biased region" description="Polar residues" evidence="1">
    <location>
        <begin position="405"/>
        <end position="414"/>
    </location>
</feature>
<dbReference type="EMBL" id="AJIL01000371">
    <property type="protein sequence ID" value="KNE89412.1"/>
    <property type="molecule type" value="Genomic_DNA"/>
</dbReference>
<proteinExistence type="predicted"/>
<feature type="region of interest" description="Disordered" evidence="1">
    <location>
        <begin position="241"/>
        <end position="464"/>
    </location>
</feature>
<feature type="compositionally biased region" description="Low complexity" evidence="1">
    <location>
        <begin position="47"/>
        <end position="57"/>
    </location>
</feature>